<feature type="transmembrane region" description="Helical" evidence="13">
    <location>
        <begin position="57"/>
        <end position="80"/>
    </location>
</feature>
<dbReference type="EC" id="7.1.1.2" evidence="3 13"/>
<dbReference type="EMBL" id="MW619654">
    <property type="protein sequence ID" value="UPL65409.1"/>
    <property type="molecule type" value="Genomic_DNA"/>
</dbReference>
<evidence type="ECO:0000256" key="5">
    <source>
        <dbReference type="ARBA" id="ARBA00022448"/>
    </source>
</evidence>
<dbReference type="GO" id="GO:0030964">
    <property type="term" value="C:NADH dehydrogenase complex"/>
    <property type="evidence" value="ECO:0007669"/>
    <property type="project" value="TreeGrafter"/>
</dbReference>
<dbReference type="FunFam" id="1.20.58.1610:FF:000004">
    <property type="entry name" value="NADH-quinone oxidoreductase subunit A"/>
    <property type="match status" value="1"/>
</dbReference>
<comment type="function">
    <text evidence="13">Core subunit of the mitochondrial membrane respiratory chain NADH dehydrogenase (Complex I) which catalyzes electron transfer from NADH through the respiratory chain, using ubiquinone as an electron acceptor. Essential for the catalytic activity of complex I.</text>
</comment>
<name>A0A8T9ZX85_9HEMI</name>
<evidence type="ECO:0000256" key="4">
    <source>
        <dbReference type="ARBA" id="ARBA00021007"/>
    </source>
</evidence>
<evidence type="ECO:0000256" key="1">
    <source>
        <dbReference type="ARBA" id="ARBA00004141"/>
    </source>
</evidence>
<keyword evidence="7 13" id="KW-1278">Translocase</keyword>
<evidence type="ECO:0000256" key="8">
    <source>
        <dbReference type="ARBA" id="ARBA00022989"/>
    </source>
</evidence>
<dbReference type="PANTHER" id="PTHR11058:SF9">
    <property type="entry name" value="NADH-UBIQUINONE OXIDOREDUCTASE CHAIN 3"/>
    <property type="match status" value="1"/>
</dbReference>
<keyword evidence="9 13" id="KW-0520">NAD</keyword>
<dbReference type="PANTHER" id="PTHR11058">
    <property type="entry name" value="NADH-UBIQUINONE OXIDOREDUCTASE CHAIN 3"/>
    <property type="match status" value="1"/>
</dbReference>
<dbReference type="InterPro" id="IPR000440">
    <property type="entry name" value="NADH_UbQ/plastoQ_OxRdtase_su3"/>
</dbReference>
<dbReference type="Gene3D" id="1.20.58.1610">
    <property type="entry name" value="NADH:ubiquinone/plastoquinone oxidoreductase, chain 3"/>
    <property type="match status" value="1"/>
</dbReference>
<keyword evidence="6 13" id="KW-0812">Transmembrane</keyword>
<reference evidence="14" key="1">
    <citation type="journal article" date="2022" name="Cladistics">
        <title>Diversification of the phytophagous lineages of true bugs (Insecta: Hemiptera: Heteroptera) shortly after that of the flowering plants.</title>
        <authorList>
            <person name="Ye F."/>
            <person name="Kment P."/>
            <person name="Redei D."/>
            <person name="Luo J.Y."/>
            <person name="Wang Y.H."/>
            <person name="Kuechler S.M."/>
            <person name="Zhang W.W."/>
            <person name="Chen P.P."/>
            <person name="Wu H.Y."/>
            <person name="Wu Y.Z."/>
            <person name="Sun X.Y."/>
            <person name="Ding L."/>
            <person name="Wang Y.R."/>
            <person name="Xie Q."/>
        </authorList>
    </citation>
    <scope>NUCLEOTIDE SEQUENCE</scope>
</reference>
<comment type="similarity">
    <text evidence="2 13">Belongs to the complex I subunit 3 family.</text>
</comment>
<evidence type="ECO:0000256" key="3">
    <source>
        <dbReference type="ARBA" id="ARBA00012944"/>
    </source>
</evidence>
<accession>A0A8T9ZX85</accession>
<evidence type="ECO:0000256" key="13">
    <source>
        <dbReference type="RuleBase" id="RU003640"/>
    </source>
</evidence>
<feature type="transmembrane region" description="Helical" evidence="13">
    <location>
        <begin position="6"/>
        <end position="26"/>
    </location>
</feature>
<dbReference type="Pfam" id="PF00507">
    <property type="entry name" value="Oxidored_q4"/>
    <property type="match status" value="1"/>
</dbReference>
<dbReference type="AlphaFoldDB" id="A0A8T9ZX85"/>
<sequence length="117" mass="13489">MLKLLMTLMLSTVVATGLMIMCTIISKTTISNREKMSPFECGFDPMSSSRMPFSLQFFLIAVLFLIFDIEIAIILPMIITMKTSNAMTWSTTTTWFIMVLIMGLYYEWKNGMLEWTK</sequence>
<evidence type="ECO:0000313" key="14">
    <source>
        <dbReference type="EMBL" id="UPL65409.1"/>
    </source>
</evidence>
<protein>
    <recommendedName>
        <fullName evidence="4 13">NADH-ubiquinone oxidoreductase chain 3</fullName>
        <ecNumber evidence="3 13">7.1.1.2</ecNumber>
    </recommendedName>
</protein>
<evidence type="ECO:0000256" key="11">
    <source>
        <dbReference type="ARBA" id="ARBA00023136"/>
    </source>
</evidence>
<keyword evidence="11 13" id="KW-0472">Membrane</keyword>
<keyword evidence="5 13" id="KW-0813">Transport</keyword>
<evidence type="ECO:0000256" key="2">
    <source>
        <dbReference type="ARBA" id="ARBA00008472"/>
    </source>
</evidence>
<dbReference type="InterPro" id="IPR038430">
    <property type="entry name" value="NDAH_ubi_oxred_su3_sf"/>
</dbReference>
<geneLocation type="mitochondrion" evidence="14"/>
<feature type="transmembrane region" description="Helical" evidence="13">
    <location>
        <begin position="86"/>
        <end position="108"/>
    </location>
</feature>
<organism evidence="14">
    <name type="scientific">Dinomachus sikhimensis</name>
    <dbReference type="NCBI Taxonomy" id="2813434"/>
    <lineage>
        <taxon>Eukaryota</taxon>
        <taxon>Metazoa</taxon>
        <taxon>Ecdysozoa</taxon>
        <taxon>Arthropoda</taxon>
        <taxon>Hexapoda</taxon>
        <taxon>Insecta</taxon>
        <taxon>Pterygota</taxon>
        <taxon>Neoptera</taxon>
        <taxon>Paraneoptera</taxon>
        <taxon>Hemiptera</taxon>
        <taxon>Heteroptera</taxon>
        <taxon>Panheteroptera</taxon>
        <taxon>Pentatomomorpha</taxon>
        <taxon>Lygaeoidea</taxon>
        <taxon>Heterogastridae</taxon>
        <taxon>Dinomachus</taxon>
    </lineage>
</organism>
<keyword evidence="13" id="KW-0679">Respiratory chain</keyword>
<proteinExistence type="inferred from homology"/>
<evidence type="ECO:0000256" key="9">
    <source>
        <dbReference type="ARBA" id="ARBA00023027"/>
    </source>
</evidence>
<keyword evidence="8 13" id="KW-1133">Transmembrane helix</keyword>
<dbReference type="GO" id="GO:0008137">
    <property type="term" value="F:NADH dehydrogenase (ubiquinone) activity"/>
    <property type="evidence" value="ECO:0007669"/>
    <property type="project" value="UniProtKB-UniRule"/>
</dbReference>
<comment type="catalytic activity">
    <reaction evidence="12 13">
        <text>a ubiquinone + NADH + 5 H(+)(in) = a ubiquinol + NAD(+) + 4 H(+)(out)</text>
        <dbReference type="Rhea" id="RHEA:29091"/>
        <dbReference type="Rhea" id="RHEA-COMP:9565"/>
        <dbReference type="Rhea" id="RHEA-COMP:9566"/>
        <dbReference type="ChEBI" id="CHEBI:15378"/>
        <dbReference type="ChEBI" id="CHEBI:16389"/>
        <dbReference type="ChEBI" id="CHEBI:17976"/>
        <dbReference type="ChEBI" id="CHEBI:57540"/>
        <dbReference type="ChEBI" id="CHEBI:57945"/>
        <dbReference type="EC" id="7.1.1.2"/>
    </reaction>
</comment>
<keyword evidence="13" id="KW-0249">Electron transport</keyword>
<evidence type="ECO:0000256" key="6">
    <source>
        <dbReference type="ARBA" id="ARBA00022692"/>
    </source>
</evidence>
<keyword evidence="10 13" id="KW-0830">Ubiquinone</keyword>
<evidence type="ECO:0000256" key="12">
    <source>
        <dbReference type="ARBA" id="ARBA00049551"/>
    </source>
</evidence>
<keyword evidence="13 14" id="KW-0496">Mitochondrion</keyword>
<comment type="subcellular location">
    <subcellularLocation>
        <location evidence="1">Membrane</location>
        <topology evidence="1">Multi-pass membrane protein</topology>
    </subcellularLocation>
    <subcellularLocation>
        <location evidence="13">Mitochondrion membrane</location>
        <topology evidence="13">Multi-pass membrane protein</topology>
    </subcellularLocation>
</comment>
<evidence type="ECO:0000256" key="7">
    <source>
        <dbReference type="ARBA" id="ARBA00022967"/>
    </source>
</evidence>
<evidence type="ECO:0000256" key="10">
    <source>
        <dbReference type="ARBA" id="ARBA00023075"/>
    </source>
</evidence>
<dbReference type="GO" id="GO:0031966">
    <property type="term" value="C:mitochondrial membrane"/>
    <property type="evidence" value="ECO:0007669"/>
    <property type="project" value="UniProtKB-SubCell"/>
</dbReference>